<dbReference type="SUPFAM" id="SSF56672">
    <property type="entry name" value="DNA/RNA polymerases"/>
    <property type="match status" value="1"/>
</dbReference>
<feature type="domain" description="Reverse transcriptase" evidence="1">
    <location>
        <begin position="939"/>
        <end position="994"/>
    </location>
</feature>
<accession>A0ABY6LC20</accession>
<evidence type="ECO:0008006" key="5">
    <source>
        <dbReference type="Google" id="ProtNLM"/>
    </source>
</evidence>
<feature type="domain" description="Endonuclease/exonuclease/phosphatase" evidence="2">
    <location>
        <begin position="535"/>
        <end position="645"/>
    </location>
</feature>
<keyword evidence="4" id="KW-1185">Reference proteome</keyword>
<dbReference type="Gene3D" id="3.60.10.10">
    <property type="entry name" value="Endonuclease/exonuclease/phosphatase"/>
    <property type="match status" value="1"/>
</dbReference>
<dbReference type="InterPro" id="IPR000477">
    <property type="entry name" value="RT_dom"/>
</dbReference>
<dbReference type="SUPFAM" id="SSF50630">
    <property type="entry name" value="Acid proteases"/>
    <property type="match status" value="1"/>
</dbReference>
<dbReference type="Proteomes" id="UP001235939">
    <property type="component" value="Chromosome 16"/>
</dbReference>
<organism evidence="3 4">
    <name type="scientific">Cordylochernes scorpioides</name>
    <dbReference type="NCBI Taxonomy" id="51811"/>
    <lineage>
        <taxon>Eukaryota</taxon>
        <taxon>Metazoa</taxon>
        <taxon>Ecdysozoa</taxon>
        <taxon>Arthropoda</taxon>
        <taxon>Chelicerata</taxon>
        <taxon>Arachnida</taxon>
        <taxon>Pseudoscorpiones</taxon>
        <taxon>Cheliferoidea</taxon>
        <taxon>Chernetidae</taxon>
        <taxon>Cordylochernes</taxon>
    </lineage>
</organism>
<sequence>MAQPTGSLVLYFRDDKVIGFGLHSGEEIIDIPEEYQSPECHERTFRYGKKPMAFYLKKDSNRFVGVPTGLIQWYANGEFDKIKLIKQDMQEEETDLADSTMESILRTMANQQRLMTDFLLTNKSEIRVDRPVKMDVATFDGRNVDPKIWIKIYENICENNGWVRDKARINGMRSYLTGSALLWFDNKYQDEEEYCWKDWKQEFIGSFNENPIHMQEQLATANIKCKQSLLKLLENIRPSARTPGTVKKPVHFTGNSDTRLYQAENDGNVKVYLDSGSSLNLIHENLTQKNKWKTYPTKTLINTINHNKFTATEAIDLVLEAGEQTIKIQAIVLPDMPFDLLIARVPLQGYGGAVSVLMLESAAKASASMLGTASNYRQSQTFTKVCLDHGAMINESCTPIPHSMRSDVDLHAASPVAQNKQGRVQDLASKQLSILQCNINGLCSTATKIKLEEIMEIAEKQKIQIIALQETKLNEKYNLKYKNYNILRKDRNKEGGGLAFLINNLYYEDIAINIPNTSDLEAQGIKVYLNQNKTINIFNMYHPPNNKLIDDGTMAQFLTDNTIIVGDLNAKHQLWGCSTPNPRGKILSNLFDDNAFMCLNDGNPTHHSYSYNTAQALDISFSSPDIFHKCKWQILKSIGSDHLPILIEISTKTKTSSIKEKFWNFKKANWNLYQQNTNEDFRKAPTRMKDLEQNWISFKNTIIKAAKVSIPRGNIKKWIPNYTHQAKDIQTLITKRNELQKKCTQNQTNCRTELNIVNAKIKRLYVNMKREKWKQTCENLNPRNPNTKLWHLAKQIDRAQPQTENTNMIKNTDGTPATNDKNAANLLGNSYQISSKIKFEIKDKKVEKKARKIIHDCKNVTSTHNIFHEKINMKELDYALENTDLNKTPGPDGIHGQMISNLGKNGKEKLLDIFNNSWKTGKLPQDWKTATIIPIKKLDKSADDPKNYRPISLTSICCKLMEKIILRRLTYHLDTRNLLPKEQYGFRKGHGTIDQLLFFTQK</sequence>
<evidence type="ECO:0000259" key="1">
    <source>
        <dbReference type="Pfam" id="PF00078"/>
    </source>
</evidence>
<dbReference type="InterPro" id="IPR005135">
    <property type="entry name" value="Endo/exonuclease/phosphatase"/>
</dbReference>
<reference evidence="3 4" key="1">
    <citation type="submission" date="2022-01" db="EMBL/GenBank/DDBJ databases">
        <title>A chromosomal length assembly of Cordylochernes scorpioides.</title>
        <authorList>
            <person name="Zeh D."/>
            <person name="Zeh J."/>
        </authorList>
    </citation>
    <scope>NUCLEOTIDE SEQUENCE [LARGE SCALE GENOMIC DNA]</scope>
    <source>
        <strain evidence="3">IN4F17</strain>
        <tissue evidence="3">Whole Body</tissue>
    </source>
</reference>
<dbReference type="PANTHER" id="PTHR36688:SF2">
    <property type="entry name" value="ENDONUCLEASE_EXONUCLEASE_PHOSPHATASE DOMAIN-CONTAINING PROTEIN"/>
    <property type="match status" value="1"/>
</dbReference>
<gene>
    <name evidence="3" type="ORF">LAZ67_16002537</name>
</gene>
<feature type="non-terminal residue" evidence="3">
    <location>
        <position position="1"/>
    </location>
</feature>
<dbReference type="PANTHER" id="PTHR36688">
    <property type="entry name" value="ENDO/EXONUCLEASE/PHOSPHATASE DOMAIN-CONTAINING PROTEIN"/>
    <property type="match status" value="1"/>
</dbReference>
<dbReference type="InterPro" id="IPR043502">
    <property type="entry name" value="DNA/RNA_pol_sf"/>
</dbReference>
<evidence type="ECO:0000313" key="3">
    <source>
        <dbReference type="EMBL" id="UYV78716.1"/>
    </source>
</evidence>
<dbReference type="Pfam" id="PF00078">
    <property type="entry name" value="RVT_1"/>
    <property type="match status" value="1"/>
</dbReference>
<name>A0ABY6LC20_9ARAC</name>
<evidence type="ECO:0000313" key="4">
    <source>
        <dbReference type="Proteomes" id="UP001235939"/>
    </source>
</evidence>
<evidence type="ECO:0000259" key="2">
    <source>
        <dbReference type="Pfam" id="PF14529"/>
    </source>
</evidence>
<dbReference type="InterPro" id="IPR036691">
    <property type="entry name" value="Endo/exonu/phosph_ase_sf"/>
</dbReference>
<dbReference type="EMBL" id="CP092878">
    <property type="protein sequence ID" value="UYV78716.1"/>
    <property type="molecule type" value="Genomic_DNA"/>
</dbReference>
<dbReference type="InterPro" id="IPR052560">
    <property type="entry name" value="RdDP_mobile_element"/>
</dbReference>
<dbReference type="SUPFAM" id="SSF56219">
    <property type="entry name" value="DNase I-like"/>
    <property type="match status" value="1"/>
</dbReference>
<dbReference type="InterPro" id="IPR021109">
    <property type="entry name" value="Peptidase_aspartic_dom_sf"/>
</dbReference>
<protein>
    <recommendedName>
        <fullName evidence="5">Endonuclease/exonuclease/phosphatase domain-containing protein</fullName>
    </recommendedName>
</protein>
<dbReference type="Pfam" id="PF14529">
    <property type="entry name" value="Exo_endo_phos_2"/>
    <property type="match status" value="1"/>
</dbReference>
<dbReference type="Gene3D" id="2.40.70.10">
    <property type="entry name" value="Acid Proteases"/>
    <property type="match status" value="1"/>
</dbReference>
<proteinExistence type="predicted"/>
<dbReference type="CDD" id="cd00303">
    <property type="entry name" value="retropepsin_like"/>
    <property type="match status" value="1"/>
</dbReference>